<dbReference type="Proteomes" id="UP000652477">
    <property type="component" value="Unassembled WGS sequence"/>
</dbReference>
<protein>
    <recommendedName>
        <fullName evidence="6">HTH-type transcriptional regulator SarZ</fullName>
    </recommendedName>
    <alternativeName>
        <fullName evidence="7">Staphylococcal accessory regulator Z</fullName>
    </alternativeName>
</protein>
<dbReference type="InterPro" id="IPR036390">
    <property type="entry name" value="WH_DNA-bd_sf"/>
</dbReference>
<evidence type="ECO:0000256" key="3">
    <source>
        <dbReference type="ARBA" id="ARBA00023125"/>
    </source>
</evidence>
<dbReference type="Gene3D" id="1.10.10.10">
    <property type="entry name" value="Winged helix-like DNA-binding domain superfamily/Winged helix DNA-binding domain"/>
    <property type="match status" value="1"/>
</dbReference>
<evidence type="ECO:0000313" key="10">
    <source>
        <dbReference type="Proteomes" id="UP000652477"/>
    </source>
</evidence>
<evidence type="ECO:0000259" key="8">
    <source>
        <dbReference type="PROSITE" id="PS50995"/>
    </source>
</evidence>
<evidence type="ECO:0000256" key="2">
    <source>
        <dbReference type="ARBA" id="ARBA00023015"/>
    </source>
</evidence>
<evidence type="ECO:0000256" key="5">
    <source>
        <dbReference type="ARBA" id="ARBA00046337"/>
    </source>
</evidence>
<proteinExistence type="inferred from homology"/>
<dbReference type="InterPro" id="IPR055166">
    <property type="entry name" value="Transc_reg_Sar_Rot_HTH"/>
</dbReference>
<keyword evidence="4" id="KW-0804">Transcription</keyword>
<evidence type="ECO:0000256" key="1">
    <source>
        <dbReference type="ARBA" id="ARBA00004496"/>
    </source>
</evidence>
<evidence type="ECO:0000313" key="9">
    <source>
        <dbReference type="EMBL" id="MBC5688872.1"/>
    </source>
</evidence>
<accession>A0A923LIS3</accession>
<reference evidence="9" key="1">
    <citation type="submission" date="2020-08" db="EMBL/GenBank/DDBJ databases">
        <title>Genome public.</title>
        <authorList>
            <person name="Liu C."/>
            <person name="Sun Q."/>
        </authorList>
    </citation>
    <scope>NUCLEOTIDE SEQUENCE</scope>
    <source>
        <strain evidence="9">NSJ-55</strain>
    </source>
</reference>
<sequence length="150" mass="17390">MNAYETINDILVHLFNEIWKREEEAIITEEYKNITNNDMHIIEAIGLGEENTMSVVAKKLGITAGSLTTAVNSLVNKKYVVRKRSEQDRRVVYVRLTEKGRKAYHHHAEFHRQMTKAVIEKLDETEIPILLKTLEGLAEFFRGYEAKSKK</sequence>
<organism evidence="9 10">
    <name type="scientific">Mediterraneibacter hominis</name>
    <dbReference type="NCBI Taxonomy" id="2763054"/>
    <lineage>
        <taxon>Bacteria</taxon>
        <taxon>Bacillati</taxon>
        <taxon>Bacillota</taxon>
        <taxon>Clostridia</taxon>
        <taxon>Lachnospirales</taxon>
        <taxon>Lachnospiraceae</taxon>
        <taxon>Mediterraneibacter</taxon>
    </lineage>
</organism>
<name>A0A923LIS3_9FIRM</name>
<feature type="domain" description="HTH marR-type" evidence="8">
    <location>
        <begin position="1"/>
        <end position="139"/>
    </location>
</feature>
<dbReference type="PANTHER" id="PTHR42756">
    <property type="entry name" value="TRANSCRIPTIONAL REGULATOR, MARR"/>
    <property type="match status" value="1"/>
</dbReference>
<dbReference type="PRINTS" id="PR00598">
    <property type="entry name" value="HTHMARR"/>
</dbReference>
<dbReference type="GO" id="GO:0003700">
    <property type="term" value="F:DNA-binding transcription factor activity"/>
    <property type="evidence" value="ECO:0007669"/>
    <property type="project" value="InterPro"/>
</dbReference>
<dbReference type="GO" id="GO:0003677">
    <property type="term" value="F:DNA binding"/>
    <property type="evidence" value="ECO:0007669"/>
    <property type="project" value="UniProtKB-KW"/>
</dbReference>
<evidence type="ECO:0000256" key="7">
    <source>
        <dbReference type="ARBA" id="ARBA00047207"/>
    </source>
</evidence>
<dbReference type="SUPFAM" id="SSF46785">
    <property type="entry name" value="Winged helix' DNA-binding domain"/>
    <property type="match status" value="1"/>
</dbReference>
<dbReference type="SMART" id="SM00347">
    <property type="entry name" value="HTH_MARR"/>
    <property type="match status" value="1"/>
</dbReference>
<dbReference type="Pfam" id="PF22381">
    <property type="entry name" value="Staph_reg_Sar_Rot"/>
    <property type="match status" value="1"/>
</dbReference>
<comment type="similarity">
    <text evidence="5">Belongs to the SarZ family.</text>
</comment>
<keyword evidence="2" id="KW-0805">Transcription regulation</keyword>
<dbReference type="InterPro" id="IPR036388">
    <property type="entry name" value="WH-like_DNA-bd_sf"/>
</dbReference>
<keyword evidence="10" id="KW-1185">Reference proteome</keyword>
<evidence type="ECO:0000256" key="4">
    <source>
        <dbReference type="ARBA" id="ARBA00023163"/>
    </source>
</evidence>
<gene>
    <name evidence="9" type="ORF">H8S37_08040</name>
</gene>
<evidence type="ECO:0000256" key="6">
    <source>
        <dbReference type="ARBA" id="ARBA00047188"/>
    </source>
</evidence>
<dbReference type="AlphaFoldDB" id="A0A923LIS3"/>
<comment type="subcellular location">
    <subcellularLocation>
        <location evidence="1">Cytoplasm</location>
    </subcellularLocation>
</comment>
<keyword evidence="3" id="KW-0238">DNA-binding</keyword>
<dbReference type="InterPro" id="IPR000835">
    <property type="entry name" value="HTH_MarR-typ"/>
</dbReference>
<comment type="caution">
    <text evidence="9">The sequence shown here is derived from an EMBL/GenBank/DDBJ whole genome shotgun (WGS) entry which is preliminary data.</text>
</comment>
<dbReference type="RefSeq" id="WP_186875456.1">
    <property type="nucleotide sequence ID" value="NZ_JACOPF010000001.1"/>
</dbReference>
<dbReference type="EMBL" id="JACOPF010000001">
    <property type="protein sequence ID" value="MBC5688872.1"/>
    <property type="molecule type" value="Genomic_DNA"/>
</dbReference>
<dbReference type="PROSITE" id="PS50995">
    <property type="entry name" value="HTH_MARR_2"/>
    <property type="match status" value="1"/>
</dbReference>
<dbReference type="PANTHER" id="PTHR42756:SF1">
    <property type="entry name" value="TRANSCRIPTIONAL REPRESSOR OF EMRAB OPERON"/>
    <property type="match status" value="1"/>
</dbReference>